<keyword evidence="7 13" id="KW-0328">Glycosyltransferase</keyword>
<dbReference type="PANTHER" id="PTHR46683:SF1">
    <property type="entry name" value="OROTATE PHOSPHORIBOSYLTRANSFERASE 1-RELATED"/>
    <property type="match status" value="1"/>
</dbReference>
<dbReference type="GO" id="GO:0006207">
    <property type="term" value="P:'de novo' pyrimidine nucleobase biosynthetic process"/>
    <property type="evidence" value="ECO:0007669"/>
    <property type="project" value="TreeGrafter"/>
</dbReference>
<evidence type="ECO:0000256" key="5">
    <source>
        <dbReference type="ARBA" id="ARBA00011971"/>
    </source>
</evidence>
<dbReference type="Pfam" id="PF00156">
    <property type="entry name" value="Pribosyltran"/>
    <property type="match status" value="1"/>
</dbReference>
<dbReference type="GO" id="GO:0005737">
    <property type="term" value="C:cytoplasm"/>
    <property type="evidence" value="ECO:0007669"/>
    <property type="project" value="TreeGrafter"/>
</dbReference>
<dbReference type="CDD" id="cd06223">
    <property type="entry name" value="PRTases_typeI"/>
    <property type="match status" value="1"/>
</dbReference>
<evidence type="ECO:0000256" key="9">
    <source>
        <dbReference type="ARBA" id="ARBA00022975"/>
    </source>
</evidence>
<gene>
    <name evidence="13" type="ORF">LECACI_7A007870</name>
</gene>
<dbReference type="NCBIfam" id="TIGR00336">
    <property type="entry name" value="pyrE"/>
    <property type="match status" value="1"/>
</dbReference>
<evidence type="ECO:0000256" key="1">
    <source>
        <dbReference type="ARBA" id="ARBA00003769"/>
    </source>
</evidence>
<dbReference type="InterPro" id="IPR004467">
    <property type="entry name" value="Or_phspho_trans_dom"/>
</dbReference>
<comment type="catalytic activity">
    <reaction evidence="10">
        <text>orotidine 5'-phosphate + diphosphate = orotate + 5-phospho-alpha-D-ribose 1-diphosphate</text>
        <dbReference type="Rhea" id="RHEA:10380"/>
        <dbReference type="ChEBI" id="CHEBI:30839"/>
        <dbReference type="ChEBI" id="CHEBI:33019"/>
        <dbReference type="ChEBI" id="CHEBI:57538"/>
        <dbReference type="ChEBI" id="CHEBI:58017"/>
        <dbReference type="EC" id="2.4.2.10"/>
    </reaction>
</comment>
<dbReference type="SUPFAM" id="SSF53271">
    <property type="entry name" value="PRTase-like"/>
    <property type="match status" value="1"/>
</dbReference>
<sequence length="248" mass="26858">MSPPSPLPAWKSTLIATALKSQILTFGTYTLKSSRKSPYFVNCGLFATSKTIRSLSTAYAHAINTHAQENPEFTFDVLFGPAYKGIPFCATTASELGRLDPSRWDEVGYAYNRKEVKDHGEGGLLVGQALKGKKVVIIDDVITAGTAIREAIGIIEAQGGTLAGIVVAIDRQEKMPSAAEREGKEDDDDEDDGAPRMSAIGEVRRETGVPVLAVLTLQDLIEGMREMGRGDEVQAMEEYRRQYGASDA</sequence>
<evidence type="ECO:0000256" key="8">
    <source>
        <dbReference type="ARBA" id="ARBA00022679"/>
    </source>
</evidence>
<dbReference type="PANTHER" id="PTHR46683">
    <property type="entry name" value="OROTATE PHOSPHORIBOSYLTRANSFERASE 1-RELATED"/>
    <property type="match status" value="1"/>
</dbReference>
<dbReference type="EC" id="2.4.2.10" evidence="5"/>
<comment type="pathway">
    <text evidence="2">Pyrimidine metabolism; UMP biosynthesis via de novo pathway; UMP from orotate: step 1/2.</text>
</comment>
<comment type="function">
    <text evidence="1">Catalyzes the transfer of a ribosyl phosphate group from 5-phosphoribose 1-diphosphate to orotate, leading to the formation of orotidine monophosphate (OMP).</text>
</comment>
<dbReference type="InterPro" id="IPR000836">
    <property type="entry name" value="PRTase_dom"/>
</dbReference>
<reference evidence="13" key="1">
    <citation type="submission" date="2023-11" db="EMBL/GenBank/DDBJ databases">
        <authorList>
            <person name="Alioto T."/>
            <person name="Alioto T."/>
            <person name="Gomez Garrido J."/>
        </authorList>
    </citation>
    <scope>NUCLEOTIDE SEQUENCE</scope>
</reference>
<evidence type="ECO:0000256" key="6">
    <source>
        <dbReference type="ARBA" id="ARBA00014769"/>
    </source>
</evidence>
<evidence type="ECO:0000256" key="10">
    <source>
        <dbReference type="ARBA" id="ARBA00049126"/>
    </source>
</evidence>
<keyword evidence="9" id="KW-0665">Pyrimidine biosynthesis</keyword>
<accession>A0AAI8Z5A8</accession>
<evidence type="ECO:0000313" key="13">
    <source>
        <dbReference type="EMBL" id="CAK4032712.1"/>
    </source>
</evidence>
<feature type="domain" description="Phosphoribosyltransferase" evidence="12">
    <location>
        <begin position="69"/>
        <end position="174"/>
    </location>
</feature>
<dbReference type="Gene3D" id="3.40.50.2020">
    <property type="match status" value="1"/>
</dbReference>
<dbReference type="HAMAP" id="MF_01208">
    <property type="entry name" value="PyrE"/>
    <property type="match status" value="1"/>
</dbReference>
<dbReference type="EMBL" id="CAVMBE010000069">
    <property type="protein sequence ID" value="CAK4032712.1"/>
    <property type="molecule type" value="Genomic_DNA"/>
</dbReference>
<comment type="similarity">
    <text evidence="3">Belongs to the purine/pyrimidine phosphoribosyltransferase family. PyrE subfamily.</text>
</comment>
<dbReference type="InterPro" id="IPR029057">
    <property type="entry name" value="PRTase-like"/>
</dbReference>
<evidence type="ECO:0000256" key="11">
    <source>
        <dbReference type="SAM" id="MobiDB-lite"/>
    </source>
</evidence>
<dbReference type="GO" id="GO:0006221">
    <property type="term" value="P:pyrimidine nucleotide biosynthetic process"/>
    <property type="evidence" value="ECO:0007669"/>
    <property type="project" value="UniProtKB-KW"/>
</dbReference>
<keyword evidence="14" id="KW-1185">Reference proteome</keyword>
<name>A0AAI8Z5A8_9PEZI</name>
<evidence type="ECO:0000259" key="12">
    <source>
        <dbReference type="Pfam" id="PF00156"/>
    </source>
</evidence>
<feature type="region of interest" description="Disordered" evidence="11">
    <location>
        <begin position="174"/>
        <end position="201"/>
    </location>
</feature>
<comment type="caution">
    <text evidence="13">The sequence shown here is derived from an EMBL/GenBank/DDBJ whole genome shotgun (WGS) entry which is preliminary data.</text>
</comment>
<dbReference type="AlphaFoldDB" id="A0AAI8Z5A8"/>
<dbReference type="FunFam" id="3.40.50.2020:FF:000008">
    <property type="entry name" value="Orotate phosphoribosyltransferase"/>
    <property type="match status" value="1"/>
</dbReference>
<evidence type="ECO:0000256" key="7">
    <source>
        <dbReference type="ARBA" id="ARBA00022676"/>
    </source>
</evidence>
<evidence type="ECO:0000256" key="3">
    <source>
        <dbReference type="ARBA" id="ARBA00006340"/>
    </source>
</evidence>
<dbReference type="GO" id="GO:0004588">
    <property type="term" value="F:orotate phosphoribosyltransferase activity"/>
    <property type="evidence" value="ECO:0007669"/>
    <property type="project" value="UniProtKB-EC"/>
</dbReference>
<comment type="subunit">
    <text evidence="4">Homodimer.</text>
</comment>
<dbReference type="GO" id="GO:0046132">
    <property type="term" value="P:pyrimidine ribonucleoside biosynthetic process"/>
    <property type="evidence" value="ECO:0007669"/>
    <property type="project" value="TreeGrafter"/>
</dbReference>
<evidence type="ECO:0000256" key="4">
    <source>
        <dbReference type="ARBA" id="ARBA00011738"/>
    </source>
</evidence>
<dbReference type="InterPro" id="IPR023031">
    <property type="entry name" value="OPRT"/>
</dbReference>
<evidence type="ECO:0000313" key="14">
    <source>
        <dbReference type="Proteomes" id="UP001296104"/>
    </source>
</evidence>
<dbReference type="Proteomes" id="UP001296104">
    <property type="component" value="Unassembled WGS sequence"/>
</dbReference>
<keyword evidence="8" id="KW-0808">Transferase</keyword>
<proteinExistence type="inferred from homology"/>
<feature type="compositionally biased region" description="Basic and acidic residues" evidence="11">
    <location>
        <begin position="174"/>
        <end position="184"/>
    </location>
</feature>
<organism evidence="13 14">
    <name type="scientific">Lecanosticta acicola</name>
    <dbReference type="NCBI Taxonomy" id="111012"/>
    <lineage>
        <taxon>Eukaryota</taxon>
        <taxon>Fungi</taxon>
        <taxon>Dikarya</taxon>
        <taxon>Ascomycota</taxon>
        <taxon>Pezizomycotina</taxon>
        <taxon>Dothideomycetes</taxon>
        <taxon>Dothideomycetidae</taxon>
        <taxon>Mycosphaerellales</taxon>
        <taxon>Mycosphaerellaceae</taxon>
        <taxon>Lecanosticta</taxon>
    </lineage>
</organism>
<evidence type="ECO:0000256" key="2">
    <source>
        <dbReference type="ARBA" id="ARBA00004889"/>
    </source>
</evidence>
<protein>
    <recommendedName>
        <fullName evidence="6">Orotate phosphoribosyltransferase</fullName>
        <ecNumber evidence="5">2.4.2.10</ecNumber>
    </recommendedName>
</protein>